<dbReference type="SUPFAM" id="SSF53901">
    <property type="entry name" value="Thiolase-like"/>
    <property type="match status" value="1"/>
</dbReference>
<organism evidence="7 8">
    <name type="scientific">Paragonimus heterotremus</name>
    <dbReference type="NCBI Taxonomy" id="100268"/>
    <lineage>
        <taxon>Eukaryota</taxon>
        <taxon>Metazoa</taxon>
        <taxon>Spiralia</taxon>
        <taxon>Lophotrochozoa</taxon>
        <taxon>Platyhelminthes</taxon>
        <taxon>Trematoda</taxon>
        <taxon>Digenea</taxon>
        <taxon>Plagiorchiida</taxon>
        <taxon>Troglotremata</taxon>
        <taxon>Troglotrematidae</taxon>
        <taxon>Paragonimus</taxon>
    </lineage>
</organism>
<dbReference type="OrthoDB" id="5404651at2759"/>
<dbReference type="AlphaFoldDB" id="A0A8J4WCC0"/>
<gene>
    <name evidence="7" type="ORF">PHET_12106</name>
</gene>
<keyword evidence="5" id="KW-0012">Acyltransferase</keyword>
<proteinExistence type="inferred from homology"/>
<dbReference type="GO" id="GO:0016747">
    <property type="term" value="F:acyltransferase activity, transferring groups other than amino-acyl groups"/>
    <property type="evidence" value="ECO:0007669"/>
    <property type="project" value="InterPro"/>
</dbReference>
<evidence type="ECO:0000256" key="5">
    <source>
        <dbReference type="ARBA" id="ARBA00023315"/>
    </source>
</evidence>
<evidence type="ECO:0000256" key="3">
    <source>
        <dbReference type="ARBA" id="ARBA00022832"/>
    </source>
</evidence>
<reference evidence="7" key="1">
    <citation type="submission" date="2019-05" db="EMBL/GenBank/DDBJ databases">
        <title>Annotation for the trematode Paragonimus heterotremus.</title>
        <authorList>
            <person name="Choi Y.-J."/>
        </authorList>
    </citation>
    <scope>NUCLEOTIDE SEQUENCE</scope>
    <source>
        <strain evidence="7">LC</strain>
    </source>
</reference>
<dbReference type="Pfam" id="PF00108">
    <property type="entry name" value="Thiolase_N"/>
    <property type="match status" value="1"/>
</dbReference>
<evidence type="ECO:0000256" key="2">
    <source>
        <dbReference type="ARBA" id="ARBA00022679"/>
    </source>
</evidence>
<evidence type="ECO:0000313" key="7">
    <source>
        <dbReference type="EMBL" id="KAF5394176.1"/>
    </source>
</evidence>
<protein>
    <submittedName>
        <fullName evidence="7">Trifunctional enzyme subunit beta mitochondrial</fullName>
    </submittedName>
</protein>
<dbReference type="Gene3D" id="3.40.47.10">
    <property type="match status" value="1"/>
</dbReference>
<dbReference type="InterPro" id="IPR020615">
    <property type="entry name" value="Thiolase_acyl_enz_int_AS"/>
</dbReference>
<keyword evidence="2" id="KW-0808">Transferase</keyword>
<evidence type="ECO:0000313" key="8">
    <source>
        <dbReference type="Proteomes" id="UP000748531"/>
    </source>
</evidence>
<dbReference type="InterPro" id="IPR020616">
    <property type="entry name" value="Thiolase_N"/>
</dbReference>
<evidence type="ECO:0000256" key="4">
    <source>
        <dbReference type="ARBA" id="ARBA00023098"/>
    </source>
</evidence>
<evidence type="ECO:0000259" key="6">
    <source>
        <dbReference type="Pfam" id="PF00108"/>
    </source>
</evidence>
<keyword evidence="3" id="KW-0276">Fatty acid metabolism</keyword>
<comment type="similarity">
    <text evidence="1">Belongs to the thiolase-like superfamily. Thiolase family.</text>
</comment>
<accession>A0A8J4WCC0</accession>
<feature type="domain" description="Thiolase N-terminal" evidence="6">
    <location>
        <begin position="43"/>
        <end position="180"/>
    </location>
</feature>
<sequence>MFVSRILRLASCVCRSVSSTTATSNIPISRKNVKRPGGMDIAFIEGVRTPFLVSGTQYKSLMLHDLGRYALRGLIQRTKLDKSHVGYISFGTVVQVRLNSSIQYLQDVKTANVAREAALGAGFPHSIPAHSVTMACISSNQAITSCIGGILSGTFDVAIAGGADFMSDAPIRVSRTMRSVMLSFSKVS</sequence>
<name>A0A8J4WCC0_9TREM</name>
<dbReference type="PROSITE" id="PS00098">
    <property type="entry name" value="THIOLASE_1"/>
    <property type="match status" value="1"/>
</dbReference>
<dbReference type="GO" id="GO:0006635">
    <property type="term" value="P:fatty acid beta-oxidation"/>
    <property type="evidence" value="ECO:0007669"/>
    <property type="project" value="TreeGrafter"/>
</dbReference>
<dbReference type="InterPro" id="IPR016039">
    <property type="entry name" value="Thiolase-like"/>
</dbReference>
<dbReference type="EMBL" id="LUCH01020125">
    <property type="protein sequence ID" value="KAF5394176.1"/>
    <property type="molecule type" value="Genomic_DNA"/>
</dbReference>
<keyword evidence="4" id="KW-0443">Lipid metabolism</keyword>
<evidence type="ECO:0000256" key="1">
    <source>
        <dbReference type="ARBA" id="ARBA00010982"/>
    </source>
</evidence>
<dbReference type="GO" id="GO:0005739">
    <property type="term" value="C:mitochondrion"/>
    <property type="evidence" value="ECO:0007669"/>
    <property type="project" value="TreeGrafter"/>
</dbReference>
<keyword evidence="8" id="KW-1185">Reference proteome</keyword>
<dbReference type="Proteomes" id="UP000748531">
    <property type="component" value="Unassembled WGS sequence"/>
</dbReference>
<dbReference type="PANTHER" id="PTHR18919">
    <property type="entry name" value="ACETYL-COA C-ACYLTRANSFERASE"/>
    <property type="match status" value="1"/>
</dbReference>
<comment type="caution">
    <text evidence="7">The sequence shown here is derived from an EMBL/GenBank/DDBJ whole genome shotgun (WGS) entry which is preliminary data.</text>
</comment>
<dbReference type="PANTHER" id="PTHR18919:SF153">
    <property type="entry name" value="TRIFUNCTIONAL ENZYME SUBUNIT BETA, MITOCHONDRIAL"/>
    <property type="match status" value="1"/>
</dbReference>